<evidence type="ECO:0000313" key="2">
    <source>
        <dbReference type="Proteomes" id="UP000271925"/>
    </source>
</evidence>
<dbReference type="EMBL" id="RQJO01000007">
    <property type="protein sequence ID" value="RRB06282.1"/>
    <property type="molecule type" value="Genomic_DNA"/>
</dbReference>
<gene>
    <name evidence="1" type="ORF">EHT25_00300</name>
</gene>
<comment type="caution">
    <text evidence="1">The sequence shown here is derived from an EMBL/GenBank/DDBJ whole genome shotgun (WGS) entry which is preliminary data.</text>
</comment>
<sequence>MKTIYLISQIRLKPDETRDDCAVGYEQIGFVETEAEAKQFCDSGLMYTNKDCWAIDLDSQLPQFIYKPLEKAKQPFAAI</sequence>
<reference evidence="1 2" key="1">
    <citation type="submission" date="2018-11" db="EMBL/GenBank/DDBJ databases">
        <authorList>
            <person name="Zhou Z."/>
            <person name="Wang G."/>
        </authorList>
    </citation>
    <scope>NUCLEOTIDE SEQUENCE [LARGE SCALE GENOMIC DNA]</scope>
    <source>
        <strain evidence="1 2">KCTC52004</strain>
    </source>
</reference>
<keyword evidence="2" id="KW-1185">Reference proteome</keyword>
<dbReference type="Proteomes" id="UP000271925">
    <property type="component" value="Unassembled WGS sequence"/>
</dbReference>
<evidence type="ECO:0000313" key="1">
    <source>
        <dbReference type="EMBL" id="RRB06282.1"/>
    </source>
</evidence>
<organism evidence="1 2">
    <name type="scientific">Larkinella rosea</name>
    <dbReference type="NCBI Taxonomy" id="2025312"/>
    <lineage>
        <taxon>Bacteria</taxon>
        <taxon>Pseudomonadati</taxon>
        <taxon>Bacteroidota</taxon>
        <taxon>Cytophagia</taxon>
        <taxon>Cytophagales</taxon>
        <taxon>Spirosomataceae</taxon>
        <taxon>Larkinella</taxon>
    </lineage>
</organism>
<dbReference type="AlphaFoldDB" id="A0A3P1BZ80"/>
<accession>A0A3P1BZ80</accession>
<dbReference type="OrthoDB" id="9853503at2"/>
<name>A0A3P1BZ80_9BACT</name>
<protein>
    <submittedName>
        <fullName evidence="1">Uncharacterized protein</fullName>
    </submittedName>
</protein>
<dbReference type="RefSeq" id="WP_124868916.1">
    <property type="nucleotide sequence ID" value="NZ_RQJO01000007.1"/>
</dbReference>
<proteinExistence type="predicted"/>